<dbReference type="GO" id="GO:0022857">
    <property type="term" value="F:transmembrane transporter activity"/>
    <property type="evidence" value="ECO:0007669"/>
    <property type="project" value="InterPro"/>
</dbReference>
<comment type="subcellular location">
    <subcellularLocation>
        <location evidence="1">Membrane</location>
        <topology evidence="1">Multi-pass membrane protein</topology>
    </subcellularLocation>
</comment>
<feature type="transmembrane region" description="Helical" evidence="5">
    <location>
        <begin position="89"/>
        <end position="107"/>
    </location>
</feature>
<dbReference type="eggNOG" id="COG2814">
    <property type="taxonomic scope" value="Bacteria"/>
</dbReference>
<feature type="transmembrane region" description="Helical" evidence="5">
    <location>
        <begin position="298"/>
        <end position="315"/>
    </location>
</feature>
<keyword evidence="3 5" id="KW-1133">Transmembrane helix</keyword>
<evidence type="ECO:0000256" key="1">
    <source>
        <dbReference type="ARBA" id="ARBA00004141"/>
    </source>
</evidence>
<dbReference type="InterPro" id="IPR001958">
    <property type="entry name" value="Tet-R_TetA/multi-R_MdtG-like"/>
</dbReference>
<feature type="transmembrane region" description="Helical" evidence="5">
    <location>
        <begin position="26"/>
        <end position="47"/>
    </location>
</feature>
<evidence type="ECO:0000256" key="2">
    <source>
        <dbReference type="ARBA" id="ARBA00022692"/>
    </source>
</evidence>
<dbReference type="PANTHER" id="PTHR23526">
    <property type="entry name" value="INTEGRAL MEMBRANE TRANSPORT PROTEIN-RELATED"/>
    <property type="match status" value="1"/>
</dbReference>
<gene>
    <name evidence="6" type="ordered locus">COPRO5265_1177</name>
</gene>
<dbReference type="AlphaFoldDB" id="B5Y9N8"/>
<proteinExistence type="predicted"/>
<dbReference type="PRINTS" id="PR01035">
    <property type="entry name" value="TCRTETA"/>
</dbReference>
<dbReference type="KEGG" id="cpo:COPRO5265_1177"/>
<dbReference type="Pfam" id="PF07690">
    <property type="entry name" value="MFS_1"/>
    <property type="match status" value="1"/>
</dbReference>
<dbReference type="Proteomes" id="UP000001732">
    <property type="component" value="Chromosome"/>
</dbReference>
<dbReference type="Gene3D" id="1.20.1250.20">
    <property type="entry name" value="MFS general substrate transporter like domains"/>
    <property type="match status" value="2"/>
</dbReference>
<organism evidence="6 7">
    <name type="scientific">Coprothermobacter proteolyticus (strain ATCC 35245 / DSM 5265 / OCM 4 / BT)</name>
    <dbReference type="NCBI Taxonomy" id="309798"/>
    <lineage>
        <taxon>Bacteria</taxon>
        <taxon>Pseudomonadati</taxon>
        <taxon>Coprothermobacterota</taxon>
        <taxon>Coprothermobacteria</taxon>
        <taxon>Coprothermobacterales</taxon>
        <taxon>Coprothermobacteraceae</taxon>
        <taxon>Coprothermobacter</taxon>
    </lineage>
</organism>
<feature type="transmembrane region" description="Helical" evidence="5">
    <location>
        <begin position="275"/>
        <end position="292"/>
    </location>
</feature>
<feature type="transmembrane region" description="Helical" evidence="5">
    <location>
        <begin position="242"/>
        <end position="268"/>
    </location>
</feature>
<dbReference type="PANTHER" id="PTHR23526:SF2">
    <property type="entry name" value="MAJOR FACILITATOR SUPERFAMILY (MFS) PROFILE DOMAIN-CONTAINING PROTEIN"/>
    <property type="match status" value="1"/>
</dbReference>
<keyword evidence="7" id="KW-1185">Reference proteome</keyword>
<feature type="transmembrane region" description="Helical" evidence="5">
    <location>
        <begin position="216"/>
        <end position="236"/>
    </location>
</feature>
<feature type="transmembrane region" description="Helical" evidence="5">
    <location>
        <begin position="359"/>
        <end position="379"/>
    </location>
</feature>
<protein>
    <submittedName>
        <fullName evidence="6">Transporter, major facilitator family</fullName>
    </submittedName>
</protein>
<evidence type="ECO:0000313" key="7">
    <source>
        <dbReference type="Proteomes" id="UP000001732"/>
    </source>
</evidence>
<dbReference type="InterPro" id="IPR011701">
    <property type="entry name" value="MFS"/>
</dbReference>
<evidence type="ECO:0000256" key="4">
    <source>
        <dbReference type="ARBA" id="ARBA00023136"/>
    </source>
</evidence>
<feature type="transmembrane region" description="Helical" evidence="5">
    <location>
        <begin position="148"/>
        <end position="168"/>
    </location>
</feature>
<evidence type="ECO:0000256" key="5">
    <source>
        <dbReference type="SAM" id="Phobius"/>
    </source>
</evidence>
<feature type="transmembrane region" description="Helical" evidence="5">
    <location>
        <begin position="174"/>
        <end position="195"/>
    </location>
</feature>
<feature type="transmembrane region" description="Helical" evidence="5">
    <location>
        <begin position="327"/>
        <end position="353"/>
    </location>
</feature>
<dbReference type="SUPFAM" id="SSF103473">
    <property type="entry name" value="MFS general substrate transporter"/>
    <property type="match status" value="1"/>
</dbReference>
<evidence type="ECO:0000313" key="6">
    <source>
        <dbReference type="EMBL" id="ACI18168.1"/>
    </source>
</evidence>
<keyword evidence="4 5" id="KW-0472">Membrane</keyword>
<name>B5Y9N8_COPPD</name>
<evidence type="ECO:0000256" key="3">
    <source>
        <dbReference type="ARBA" id="ARBA00022989"/>
    </source>
</evidence>
<accession>B5Y9N8</accession>
<sequence length="384" mass="42750">MWEPQFWIHFKPTELRYSNMSRELKALGMGYLLWGFSIGLYTTQWPVFLLYKLGDPGQVGLANGLISATAVLSYFIGAWMGNHFPKKPLFMLSWGGSAIAPLLWAFGSSDWTIYLGCALFGFISSYSSPLINSYFLDELGDEFMKGSMYTSSTYSIGMMVGPFVGGVLKDIGGYELLMIVTAISFVFSAVPLAFLKKDEPKKKSLMLPKDRSYYQALLWAAVMSFAMMITVPYAPLYAKERFALSGTMLGLLGSISAIGAVLLAYLAVRVSHRSIILRISVWCGILGTMLLISNRWFLWVAFFFRGAFMNTYSLITSGVSHRVPKDYSYIGFALLTATIAAFNSLASAVGGYIYNTGPIVLFLLSSVLMWFSLHLYRLLAESRQ</sequence>
<feature type="transmembrane region" description="Helical" evidence="5">
    <location>
        <begin position="113"/>
        <end position="136"/>
    </location>
</feature>
<dbReference type="EMBL" id="CP001145">
    <property type="protein sequence ID" value="ACI18168.1"/>
    <property type="molecule type" value="Genomic_DNA"/>
</dbReference>
<reference evidence="7" key="1">
    <citation type="submission" date="2008-08" db="EMBL/GenBank/DDBJ databases">
        <title>The complete genome sequence of Coprothermobacter proteolyticus strain ATCC 5245 / DSM 5265 / BT.</title>
        <authorList>
            <person name="Dodson R.J."/>
            <person name="Durkin A.S."/>
            <person name="Wu M."/>
            <person name="Eisen J."/>
            <person name="Sutton G."/>
        </authorList>
    </citation>
    <scope>NUCLEOTIDE SEQUENCE [LARGE SCALE GENOMIC DNA]</scope>
    <source>
        <strain evidence="7">ATCC 35245 / DSM 5265 / OCM 4 / BT</strain>
    </source>
</reference>
<dbReference type="InterPro" id="IPR036259">
    <property type="entry name" value="MFS_trans_sf"/>
</dbReference>
<dbReference type="InterPro" id="IPR052528">
    <property type="entry name" value="Sugar_transport-like"/>
</dbReference>
<dbReference type="GO" id="GO:0016020">
    <property type="term" value="C:membrane"/>
    <property type="evidence" value="ECO:0007669"/>
    <property type="project" value="UniProtKB-SubCell"/>
</dbReference>
<dbReference type="STRING" id="309798.COPRO5265_1177"/>
<feature type="transmembrane region" description="Helical" evidence="5">
    <location>
        <begin position="59"/>
        <end position="77"/>
    </location>
</feature>
<keyword evidence="2 5" id="KW-0812">Transmembrane</keyword>
<reference evidence="6 7" key="2">
    <citation type="journal article" date="2014" name="Genome Announc.">
        <title>Complete Genome Sequence of Coprothermobacter proteolyticus DSM 5265.</title>
        <authorList>
            <person name="Alexiev A."/>
            <person name="Coil D.A."/>
            <person name="Badger J.H."/>
            <person name="Enticknap J."/>
            <person name="Ward N."/>
            <person name="Robb F.T."/>
            <person name="Eisen J.A."/>
        </authorList>
    </citation>
    <scope>NUCLEOTIDE SEQUENCE [LARGE SCALE GENOMIC DNA]</scope>
    <source>
        <strain evidence="7">ATCC 35245 / DSM 5265 / OCM 4 / BT</strain>
    </source>
</reference>